<dbReference type="SUPFAM" id="SSF47741">
    <property type="entry name" value="CO dehydrogenase ISP C-domain like"/>
    <property type="match status" value="1"/>
</dbReference>
<dbReference type="Pfam" id="PF00111">
    <property type="entry name" value="Fer2"/>
    <property type="match status" value="1"/>
</dbReference>
<dbReference type="InterPro" id="IPR002888">
    <property type="entry name" value="2Fe-2S-bd"/>
</dbReference>
<keyword evidence="5" id="KW-0411">Iron-sulfur</keyword>
<keyword evidence="8" id="KW-1185">Reference proteome</keyword>
<dbReference type="Pfam" id="PF01799">
    <property type="entry name" value="Fer2_2"/>
    <property type="match status" value="1"/>
</dbReference>
<dbReference type="EMBL" id="BAAAOR010000052">
    <property type="protein sequence ID" value="GAA1549096.1"/>
    <property type="molecule type" value="Genomic_DNA"/>
</dbReference>
<dbReference type="Gene3D" id="3.10.20.30">
    <property type="match status" value="1"/>
</dbReference>
<reference evidence="7 8" key="1">
    <citation type="journal article" date="2019" name="Int. J. Syst. Evol. Microbiol.">
        <title>The Global Catalogue of Microorganisms (GCM) 10K type strain sequencing project: providing services to taxonomists for standard genome sequencing and annotation.</title>
        <authorList>
            <consortium name="The Broad Institute Genomics Platform"/>
            <consortium name="The Broad Institute Genome Sequencing Center for Infectious Disease"/>
            <person name="Wu L."/>
            <person name="Ma J."/>
        </authorList>
    </citation>
    <scope>NUCLEOTIDE SEQUENCE [LARGE SCALE GENOMIC DNA]</scope>
    <source>
        <strain evidence="7 8">JCM 14942</strain>
    </source>
</reference>
<dbReference type="SUPFAM" id="SSF54292">
    <property type="entry name" value="2Fe-2S ferredoxin-like"/>
    <property type="match status" value="1"/>
</dbReference>
<dbReference type="InterPro" id="IPR012675">
    <property type="entry name" value="Beta-grasp_dom_sf"/>
</dbReference>
<dbReference type="CDD" id="cd00207">
    <property type="entry name" value="fer2"/>
    <property type="match status" value="1"/>
</dbReference>
<dbReference type="InterPro" id="IPR001041">
    <property type="entry name" value="2Fe-2S_ferredoxin-type"/>
</dbReference>
<comment type="caution">
    <text evidence="7">The sequence shown here is derived from an EMBL/GenBank/DDBJ whole genome shotgun (WGS) entry which is preliminary data.</text>
</comment>
<accession>A0ABN2BX49</accession>
<evidence type="ECO:0000256" key="5">
    <source>
        <dbReference type="ARBA" id="ARBA00023014"/>
    </source>
</evidence>
<keyword evidence="1" id="KW-0001">2Fe-2S</keyword>
<keyword evidence="2" id="KW-0479">Metal-binding</keyword>
<dbReference type="RefSeq" id="WP_141004828.1">
    <property type="nucleotide sequence ID" value="NZ_BAAAOR010000052.1"/>
</dbReference>
<evidence type="ECO:0000256" key="1">
    <source>
        <dbReference type="ARBA" id="ARBA00022714"/>
    </source>
</evidence>
<name>A0ABN2BX49_9ACTN</name>
<dbReference type="PROSITE" id="PS00197">
    <property type="entry name" value="2FE2S_FER_1"/>
    <property type="match status" value="1"/>
</dbReference>
<evidence type="ECO:0000313" key="7">
    <source>
        <dbReference type="EMBL" id="GAA1549096.1"/>
    </source>
</evidence>
<evidence type="ECO:0000256" key="4">
    <source>
        <dbReference type="ARBA" id="ARBA00023004"/>
    </source>
</evidence>
<organism evidence="7 8">
    <name type="scientific">Nocardioides humi</name>
    <dbReference type="NCBI Taxonomy" id="449461"/>
    <lineage>
        <taxon>Bacteria</taxon>
        <taxon>Bacillati</taxon>
        <taxon>Actinomycetota</taxon>
        <taxon>Actinomycetes</taxon>
        <taxon>Propionibacteriales</taxon>
        <taxon>Nocardioidaceae</taxon>
        <taxon>Nocardioides</taxon>
    </lineage>
</organism>
<dbReference type="PANTHER" id="PTHR44379">
    <property type="entry name" value="OXIDOREDUCTASE WITH IRON-SULFUR SUBUNIT"/>
    <property type="match status" value="1"/>
</dbReference>
<dbReference type="Gene3D" id="1.10.150.120">
    <property type="entry name" value="[2Fe-2S]-binding domain"/>
    <property type="match status" value="1"/>
</dbReference>
<protein>
    <submittedName>
        <fullName evidence="7">(2Fe-2S)-binding protein</fullName>
    </submittedName>
</protein>
<gene>
    <name evidence="7" type="ORF">GCM10009788_58710</name>
</gene>
<dbReference type="PROSITE" id="PS51085">
    <property type="entry name" value="2FE2S_FER_2"/>
    <property type="match status" value="1"/>
</dbReference>
<evidence type="ECO:0000259" key="6">
    <source>
        <dbReference type="PROSITE" id="PS51085"/>
    </source>
</evidence>
<feature type="domain" description="2Fe-2S ferredoxin-type" evidence="6">
    <location>
        <begin position="22"/>
        <end position="98"/>
    </location>
</feature>
<proteinExistence type="predicted"/>
<dbReference type="InterPro" id="IPR036884">
    <property type="entry name" value="2Fe-2S-bd_dom_sf"/>
</dbReference>
<dbReference type="InterPro" id="IPR006058">
    <property type="entry name" value="2Fe2S_fd_BS"/>
</dbReference>
<evidence type="ECO:0000256" key="2">
    <source>
        <dbReference type="ARBA" id="ARBA00022723"/>
    </source>
</evidence>
<dbReference type="InterPro" id="IPR051452">
    <property type="entry name" value="Diverse_Oxidoreductases"/>
</dbReference>
<dbReference type="InterPro" id="IPR036010">
    <property type="entry name" value="2Fe-2S_ferredoxin-like_sf"/>
</dbReference>
<dbReference type="Proteomes" id="UP001500842">
    <property type="component" value="Unassembled WGS sequence"/>
</dbReference>
<sequence>MTELVDPLTPVGAGMSTPDTQYPVTLTVNGQRRHVAVEGRRMLVDVLRQDLRLTGTHAACDQGVCGACTVRVDGQTLRSCITLAVQVDGAEIRTIEGMATSPEELGPVQQAFWEKQGLQCGFCTPGMMLRVEEILDENPAPTREEVREGISSNLCRCTGYQFIVDAAMRAAEIRAERGSEA</sequence>
<evidence type="ECO:0000313" key="8">
    <source>
        <dbReference type="Proteomes" id="UP001500842"/>
    </source>
</evidence>
<evidence type="ECO:0000256" key="3">
    <source>
        <dbReference type="ARBA" id="ARBA00023002"/>
    </source>
</evidence>
<keyword evidence="4" id="KW-0408">Iron</keyword>
<dbReference type="PANTHER" id="PTHR44379:SF5">
    <property type="entry name" value="OXIDOREDUCTASE WITH IRON-SULFUR SUBUNIT"/>
    <property type="match status" value="1"/>
</dbReference>
<keyword evidence="3" id="KW-0560">Oxidoreductase</keyword>